<dbReference type="InterPro" id="IPR050278">
    <property type="entry name" value="Serine_Prot_S9B/DPPIV"/>
</dbReference>
<feature type="domain" description="Dipeptidylpeptidase IV N-terminal" evidence="4">
    <location>
        <begin position="178"/>
        <end position="526"/>
    </location>
</feature>
<feature type="compositionally biased region" description="Gly residues" evidence="1">
    <location>
        <begin position="144"/>
        <end position="153"/>
    </location>
</feature>
<reference evidence="5 6" key="1">
    <citation type="submission" date="2019-01" db="EMBL/GenBank/DDBJ databases">
        <title>Lacibacter sp. strain TTM-7.</title>
        <authorList>
            <person name="Chen W.-M."/>
        </authorList>
    </citation>
    <scope>NUCLEOTIDE SEQUENCE [LARGE SCALE GENOMIC DNA]</scope>
    <source>
        <strain evidence="5 6">TTM-7</strain>
    </source>
</reference>
<dbReference type="Pfam" id="PF00326">
    <property type="entry name" value="Peptidase_S9"/>
    <property type="match status" value="1"/>
</dbReference>
<feature type="domain" description="Peptidase S9 prolyl oligopeptidase catalytic" evidence="3">
    <location>
        <begin position="617"/>
        <end position="798"/>
    </location>
</feature>
<evidence type="ECO:0000313" key="5">
    <source>
        <dbReference type="EMBL" id="RXK58900.1"/>
    </source>
</evidence>
<protein>
    <submittedName>
        <fullName evidence="5">S9 family peptidase</fullName>
    </submittedName>
</protein>
<accession>A0A4Q1CGJ1</accession>
<evidence type="ECO:0000259" key="3">
    <source>
        <dbReference type="Pfam" id="PF00326"/>
    </source>
</evidence>
<keyword evidence="6" id="KW-1185">Reference proteome</keyword>
<dbReference type="PANTHER" id="PTHR11731">
    <property type="entry name" value="PROTEASE FAMILY S9B,C DIPEPTIDYL-PEPTIDASE IV-RELATED"/>
    <property type="match status" value="1"/>
</dbReference>
<name>A0A4Q1CGJ1_9BACT</name>
<dbReference type="AlphaFoldDB" id="A0A4Q1CGJ1"/>
<comment type="caution">
    <text evidence="5">The sequence shown here is derived from an EMBL/GenBank/DDBJ whole genome shotgun (WGS) entry which is preliminary data.</text>
</comment>
<evidence type="ECO:0000313" key="6">
    <source>
        <dbReference type="Proteomes" id="UP000290204"/>
    </source>
</evidence>
<proteinExistence type="predicted"/>
<evidence type="ECO:0000256" key="2">
    <source>
        <dbReference type="SAM" id="SignalP"/>
    </source>
</evidence>
<feature type="region of interest" description="Disordered" evidence="1">
    <location>
        <begin position="138"/>
        <end position="157"/>
    </location>
</feature>
<dbReference type="SUPFAM" id="SSF82171">
    <property type="entry name" value="DPP6 N-terminal domain-like"/>
    <property type="match status" value="1"/>
</dbReference>
<dbReference type="OrthoDB" id="9812921at2"/>
<dbReference type="Gene3D" id="2.140.10.30">
    <property type="entry name" value="Dipeptidylpeptidase IV, N-terminal domain"/>
    <property type="match status" value="1"/>
</dbReference>
<dbReference type="InterPro" id="IPR029058">
    <property type="entry name" value="AB_hydrolase_fold"/>
</dbReference>
<dbReference type="GO" id="GO:0008236">
    <property type="term" value="F:serine-type peptidase activity"/>
    <property type="evidence" value="ECO:0007669"/>
    <property type="project" value="InterPro"/>
</dbReference>
<dbReference type="InterPro" id="IPR001375">
    <property type="entry name" value="Peptidase_S9_cat"/>
</dbReference>
<evidence type="ECO:0000259" key="4">
    <source>
        <dbReference type="Pfam" id="PF00930"/>
    </source>
</evidence>
<feature type="chain" id="PRO_5020529623" evidence="2">
    <location>
        <begin position="19"/>
        <end position="839"/>
    </location>
</feature>
<dbReference type="Gene3D" id="3.40.50.1820">
    <property type="entry name" value="alpha/beta hydrolase"/>
    <property type="match status" value="1"/>
</dbReference>
<keyword evidence="2" id="KW-0732">Signal</keyword>
<feature type="signal peptide" evidence="2">
    <location>
        <begin position="1"/>
        <end position="18"/>
    </location>
</feature>
<dbReference type="InterPro" id="IPR002469">
    <property type="entry name" value="Peptidase_S9B_N"/>
</dbReference>
<evidence type="ECO:0000256" key="1">
    <source>
        <dbReference type="SAM" id="MobiDB-lite"/>
    </source>
</evidence>
<dbReference type="GO" id="GO:0008239">
    <property type="term" value="F:dipeptidyl-peptidase activity"/>
    <property type="evidence" value="ECO:0007669"/>
    <property type="project" value="TreeGrafter"/>
</dbReference>
<dbReference type="SUPFAM" id="SSF53474">
    <property type="entry name" value="alpha/beta-Hydrolases"/>
    <property type="match status" value="1"/>
</dbReference>
<sequence length="839" mass="96242">MRIFVFIYMMFFAVAVMAQQPVKQKANYALAARFSPDKISKMLFSTSVDPHWLKLSDRFWYVYETREGKTWYIVDAKDAKSGKRPLFDHAKLAAEITKIVKDPFDAQHLPIEKLKFTKDENSITFEIKSTIDEVKKDTAAARGGRNGGAGARPGGAPAATEKKIFYFEYNLITAVLTELKDYQKPKDRLMWASFSPDKKYVLYSKKNNLYYMDTANYRKAQIKEEDSTIVEYQLTTDGVEDYGYGGGFGNETNVEKERNKDKRKSAFVMWSPDGKYFTLTRTDSRKVKDLWVINSIAEPRPTLETYKYQMPGEKEAPIRELYLFNFESKTSKKIGVAAFKDQEIGVWSAPLKQFQRDEENRATIWLGTNEKFYMNRTSRDLKRIDVCAVNVATGAVTTLIEERMNTYVEIRRVGLVNDGKEMIQWSERDGWAHFYLYDENGKLKNQITSGAFHCEDIEAIDEKNRVLYFTANGREPNEDPYYLHLYRVNFDGTGLKLLTTANHDNQASMDDNMRYFINTYSRVNTAPVSLLQDNTGRVIMQLEKTDMSGLLEAGYKFPEPFKVKAADGITDLYGVMYKPFNFDSTKIYPIIEYVYPGPQTEAVNKAFGRGMDRVDRLAQLGFVVITVGNRGGHPSRSKWYHNYGYGNLRDYGLADKKAAIEQLGYRHKFIDVNKVGIHGHSGGGFMSTAAMLVYPDFFKVAVSSAGNHENNIYNRWWSEKHHGVKELVSDKGDTSFVYSIERNPELAKNLKGHLMLSHGDIDNNVHPGNTLRMVNALIKANKRFELVVLPGQRHGYGTMTEYFFWKMCDYFSLHLLGDDSQPVDMEEMNREIEKGDPGK</sequence>
<dbReference type="Proteomes" id="UP000290204">
    <property type="component" value="Unassembled WGS sequence"/>
</dbReference>
<gene>
    <name evidence="5" type="ORF">ESA94_16055</name>
</gene>
<dbReference type="Pfam" id="PF00930">
    <property type="entry name" value="DPPIV_N"/>
    <property type="match status" value="1"/>
</dbReference>
<dbReference type="GO" id="GO:0006508">
    <property type="term" value="P:proteolysis"/>
    <property type="evidence" value="ECO:0007669"/>
    <property type="project" value="InterPro"/>
</dbReference>
<dbReference type="RefSeq" id="WP_129131956.1">
    <property type="nucleotide sequence ID" value="NZ_SDHW01000005.1"/>
</dbReference>
<dbReference type="PANTHER" id="PTHR11731:SF193">
    <property type="entry name" value="DIPEPTIDYL PEPTIDASE 9"/>
    <property type="match status" value="1"/>
</dbReference>
<dbReference type="EMBL" id="SDHW01000005">
    <property type="protein sequence ID" value="RXK58900.1"/>
    <property type="molecule type" value="Genomic_DNA"/>
</dbReference>
<organism evidence="5 6">
    <name type="scientific">Lacibacter luteus</name>
    <dbReference type="NCBI Taxonomy" id="2508719"/>
    <lineage>
        <taxon>Bacteria</taxon>
        <taxon>Pseudomonadati</taxon>
        <taxon>Bacteroidota</taxon>
        <taxon>Chitinophagia</taxon>
        <taxon>Chitinophagales</taxon>
        <taxon>Chitinophagaceae</taxon>
        <taxon>Lacibacter</taxon>
    </lineage>
</organism>